<dbReference type="Proteomes" id="UP001159405">
    <property type="component" value="Unassembled WGS sequence"/>
</dbReference>
<sequence length="215" mass="23767">MESFIILFLSVLSALTFTKVDAALPFKEQCVKWHNEFRAKHQVGQVTWNDDLAKGAEDWAKYLAANNLFQHAPNLNVGENLYWSSHKPEEPCTKATKAFYGEVKYYDYDKPGFSLKTGHFTQIVWKNTKQIGAAQATRRDGSFVLVIRYSPPGNFVGEKTFRANVLPVREGNPTSSPGSTGAPPTARGGGLCSKNFHLGLKALVGITLAAMALWI</sequence>
<dbReference type="SUPFAM" id="SSF55797">
    <property type="entry name" value="PR-1-like"/>
    <property type="match status" value="1"/>
</dbReference>
<proteinExistence type="predicted"/>
<evidence type="ECO:0000256" key="1">
    <source>
        <dbReference type="SAM" id="SignalP"/>
    </source>
</evidence>
<dbReference type="PROSITE" id="PS01009">
    <property type="entry name" value="CRISP_1"/>
    <property type="match status" value="1"/>
</dbReference>
<comment type="caution">
    <text evidence="3">The sequence shown here is derived from an EMBL/GenBank/DDBJ whole genome shotgun (WGS) entry which is preliminary data.</text>
</comment>
<dbReference type="PRINTS" id="PR00837">
    <property type="entry name" value="V5TPXLIKE"/>
</dbReference>
<keyword evidence="4" id="KW-1185">Reference proteome</keyword>
<feature type="domain" description="SCP" evidence="2">
    <location>
        <begin position="25"/>
        <end position="157"/>
    </location>
</feature>
<protein>
    <recommendedName>
        <fullName evidence="2">SCP domain-containing protein</fullName>
    </recommendedName>
</protein>
<accession>A0ABN8NR11</accession>
<dbReference type="InterPro" id="IPR014044">
    <property type="entry name" value="CAP_dom"/>
</dbReference>
<dbReference type="InterPro" id="IPR034113">
    <property type="entry name" value="SCP_GAPR1-like"/>
</dbReference>
<dbReference type="InterPro" id="IPR035940">
    <property type="entry name" value="CAP_sf"/>
</dbReference>
<name>A0ABN8NR11_9CNID</name>
<dbReference type="Gene3D" id="3.40.33.10">
    <property type="entry name" value="CAP"/>
    <property type="match status" value="1"/>
</dbReference>
<dbReference type="InterPro" id="IPR018244">
    <property type="entry name" value="Allrgn_V5/Tpx1_CS"/>
</dbReference>
<feature type="chain" id="PRO_5046531865" description="SCP domain-containing protein" evidence="1">
    <location>
        <begin position="23"/>
        <end position="215"/>
    </location>
</feature>
<dbReference type="Pfam" id="PF00188">
    <property type="entry name" value="CAP"/>
    <property type="match status" value="1"/>
</dbReference>
<dbReference type="InterPro" id="IPR001283">
    <property type="entry name" value="CRISP-related"/>
</dbReference>
<dbReference type="EMBL" id="CALNXK010000030">
    <property type="protein sequence ID" value="CAH3117096.1"/>
    <property type="molecule type" value="Genomic_DNA"/>
</dbReference>
<evidence type="ECO:0000313" key="3">
    <source>
        <dbReference type="EMBL" id="CAH3117096.1"/>
    </source>
</evidence>
<reference evidence="3 4" key="1">
    <citation type="submission" date="2022-05" db="EMBL/GenBank/DDBJ databases">
        <authorList>
            <consortium name="Genoscope - CEA"/>
            <person name="William W."/>
        </authorList>
    </citation>
    <scope>NUCLEOTIDE SEQUENCE [LARGE SCALE GENOMIC DNA]</scope>
</reference>
<dbReference type="PANTHER" id="PTHR10334">
    <property type="entry name" value="CYSTEINE-RICH SECRETORY PROTEIN-RELATED"/>
    <property type="match status" value="1"/>
</dbReference>
<dbReference type="SMART" id="SM00198">
    <property type="entry name" value="SCP"/>
    <property type="match status" value="1"/>
</dbReference>
<evidence type="ECO:0000259" key="2">
    <source>
        <dbReference type="SMART" id="SM00198"/>
    </source>
</evidence>
<dbReference type="CDD" id="cd05382">
    <property type="entry name" value="CAP_GAPR1-like"/>
    <property type="match status" value="1"/>
</dbReference>
<feature type="signal peptide" evidence="1">
    <location>
        <begin position="1"/>
        <end position="22"/>
    </location>
</feature>
<evidence type="ECO:0000313" key="4">
    <source>
        <dbReference type="Proteomes" id="UP001159405"/>
    </source>
</evidence>
<gene>
    <name evidence="3" type="ORF">PLOB_00025547</name>
</gene>
<keyword evidence="1" id="KW-0732">Signal</keyword>
<organism evidence="3 4">
    <name type="scientific">Porites lobata</name>
    <dbReference type="NCBI Taxonomy" id="104759"/>
    <lineage>
        <taxon>Eukaryota</taxon>
        <taxon>Metazoa</taxon>
        <taxon>Cnidaria</taxon>
        <taxon>Anthozoa</taxon>
        <taxon>Hexacorallia</taxon>
        <taxon>Scleractinia</taxon>
        <taxon>Fungiina</taxon>
        <taxon>Poritidae</taxon>
        <taxon>Porites</taxon>
    </lineage>
</organism>